<evidence type="ECO:0000256" key="8">
    <source>
        <dbReference type="ARBA" id="ARBA00023180"/>
    </source>
</evidence>
<evidence type="ECO:0000256" key="5">
    <source>
        <dbReference type="ARBA" id="ARBA00022989"/>
    </source>
</evidence>
<protein>
    <recommendedName>
        <fullName evidence="9">Carbohydrate sulfotransferase</fullName>
        <ecNumber evidence="9">2.8.2.-</ecNumber>
    </recommendedName>
</protein>
<dbReference type="PANTHER" id="PTHR12137:SF54">
    <property type="entry name" value="CARBOHYDRATE SULFOTRANSFERASE"/>
    <property type="match status" value="1"/>
</dbReference>
<dbReference type="AlphaFoldDB" id="A0A0K2UGE8"/>
<evidence type="ECO:0000256" key="1">
    <source>
        <dbReference type="ARBA" id="ARBA00004323"/>
    </source>
</evidence>
<reference evidence="10" key="1">
    <citation type="submission" date="2014-05" db="EMBL/GenBank/DDBJ databases">
        <authorList>
            <person name="Chronopoulou M."/>
        </authorList>
    </citation>
    <scope>NUCLEOTIDE SEQUENCE</scope>
    <source>
        <tissue evidence="10">Whole organism</tissue>
    </source>
</reference>
<comment type="similarity">
    <text evidence="2 9">Belongs to the sulfotransferase 2 family.</text>
</comment>
<dbReference type="OrthoDB" id="2019940at2759"/>
<evidence type="ECO:0000256" key="9">
    <source>
        <dbReference type="RuleBase" id="RU364020"/>
    </source>
</evidence>
<keyword evidence="8 9" id="KW-0325">Glycoprotein</keyword>
<dbReference type="GO" id="GO:0016051">
    <property type="term" value="P:carbohydrate biosynthetic process"/>
    <property type="evidence" value="ECO:0007669"/>
    <property type="project" value="InterPro"/>
</dbReference>
<evidence type="ECO:0000256" key="4">
    <source>
        <dbReference type="ARBA" id="ARBA00022692"/>
    </source>
</evidence>
<proteinExistence type="inferred from homology"/>
<sequence>MKNKFLPIISILILLFGVYIVFETIFVQKIYHNPAKQLYEQENSSKEIFRNRRQHTRRKCQSEVFPILNHFKHILVDQKRKIIFCVVPKVACTNWKRILISLETGEELFNIRNPHSHNFNYLSNTSDSKSNYTKILFVRHPFERLVSAFENKIHKPFSDYFRTRLLKEGMKNLSFAAFVDFILSKKPQDLNEHWAPQNLLCLPCHMDYDFIGKYENIARDSDFILQNILKTDLRLPQIKSQSPIGRTAILTPQYMSNLSQEAQKNLFELYKKDFELFDYSLQ</sequence>
<keyword evidence="9" id="KW-0119">Carbohydrate metabolism</keyword>
<keyword evidence="9" id="KW-0735">Signal-anchor</keyword>
<evidence type="ECO:0000313" key="10">
    <source>
        <dbReference type="EMBL" id="CDW37150.1"/>
    </source>
</evidence>
<keyword evidence="3 9" id="KW-0808">Transferase</keyword>
<keyword evidence="6 9" id="KW-0333">Golgi apparatus</keyword>
<dbReference type="InterPro" id="IPR018011">
    <property type="entry name" value="Carb_sulfotrans_8-10"/>
</dbReference>
<comment type="subcellular location">
    <subcellularLocation>
        <location evidence="1 9">Golgi apparatus membrane</location>
        <topology evidence="1 9">Single-pass type II membrane protein</topology>
    </subcellularLocation>
</comment>
<organism evidence="10">
    <name type="scientific">Lepeophtheirus salmonis</name>
    <name type="common">Salmon louse</name>
    <name type="synonym">Caligus salmonis</name>
    <dbReference type="NCBI Taxonomy" id="72036"/>
    <lineage>
        <taxon>Eukaryota</taxon>
        <taxon>Metazoa</taxon>
        <taxon>Ecdysozoa</taxon>
        <taxon>Arthropoda</taxon>
        <taxon>Crustacea</taxon>
        <taxon>Multicrustacea</taxon>
        <taxon>Hexanauplia</taxon>
        <taxon>Copepoda</taxon>
        <taxon>Siphonostomatoida</taxon>
        <taxon>Caligidae</taxon>
        <taxon>Lepeophtheirus</taxon>
    </lineage>
</organism>
<dbReference type="GO" id="GO:0000139">
    <property type="term" value="C:Golgi membrane"/>
    <property type="evidence" value="ECO:0007669"/>
    <property type="project" value="UniProtKB-SubCell"/>
</dbReference>
<dbReference type="Pfam" id="PF03567">
    <property type="entry name" value="Sulfotransfer_2"/>
    <property type="match status" value="1"/>
</dbReference>
<keyword evidence="7 9" id="KW-0472">Membrane</keyword>
<evidence type="ECO:0000256" key="7">
    <source>
        <dbReference type="ARBA" id="ARBA00023136"/>
    </source>
</evidence>
<evidence type="ECO:0000256" key="3">
    <source>
        <dbReference type="ARBA" id="ARBA00022679"/>
    </source>
</evidence>
<accession>A0A0K2UGE8</accession>
<dbReference type="EC" id="2.8.2.-" evidence="9"/>
<evidence type="ECO:0000256" key="6">
    <source>
        <dbReference type="ARBA" id="ARBA00023034"/>
    </source>
</evidence>
<name>A0A0K2UGE8_LEPSM</name>
<feature type="transmembrane region" description="Helical" evidence="9">
    <location>
        <begin position="6"/>
        <end position="27"/>
    </location>
</feature>
<keyword evidence="5 9" id="KW-1133">Transmembrane helix</keyword>
<dbReference type="PANTHER" id="PTHR12137">
    <property type="entry name" value="CARBOHYDRATE SULFOTRANSFERASE"/>
    <property type="match status" value="1"/>
</dbReference>
<keyword evidence="4 9" id="KW-0812">Transmembrane</keyword>
<evidence type="ECO:0000256" key="2">
    <source>
        <dbReference type="ARBA" id="ARBA00006339"/>
    </source>
</evidence>
<dbReference type="InterPro" id="IPR005331">
    <property type="entry name" value="Sulfotransferase"/>
</dbReference>
<dbReference type="EMBL" id="HACA01019789">
    <property type="protein sequence ID" value="CDW37150.1"/>
    <property type="molecule type" value="Transcribed_RNA"/>
</dbReference>
<dbReference type="GO" id="GO:0008146">
    <property type="term" value="F:sulfotransferase activity"/>
    <property type="evidence" value="ECO:0007669"/>
    <property type="project" value="InterPro"/>
</dbReference>
<dbReference type="OMA" id="RITKNTC"/>